<reference evidence="13" key="1">
    <citation type="submission" date="2021-02" db="EMBL/GenBank/DDBJ databases">
        <authorList>
            <person name="Dougan E. K."/>
            <person name="Rhodes N."/>
            <person name="Thang M."/>
            <person name="Chan C."/>
        </authorList>
    </citation>
    <scope>NUCLEOTIDE SEQUENCE</scope>
</reference>
<dbReference type="Gene3D" id="3.40.50.300">
    <property type="entry name" value="P-loop containing nucleotide triphosphate hydrolases"/>
    <property type="match status" value="1"/>
</dbReference>
<dbReference type="InterPro" id="IPR003439">
    <property type="entry name" value="ABC_transporter-like_ATP-bd"/>
</dbReference>
<evidence type="ECO:0000256" key="8">
    <source>
        <dbReference type="ARBA" id="ARBA00022989"/>
    </source>
</evidence>
<feature type="domain" description="ABC transmembrane type-1" evidence="12">
    <location>
        <begin position="383"/>
        <end position="673"/>
    </location>
</feature>
<dbReference type="InterPro" id="IPR046349">
    <property type="entry name" value="C1-like_sf"/>
</dbReference>
<evidence type="ECO:0000259" key="12">
    <source>
        <dbReference type="PROSITE" id="PS50929"/>
    </source>
</evidence>
<evidence type="ECO:0000256" key="5">
    <source>
        <dbReference type="ARBA" id="ARBA00022741"/>
    </source>
</evidence>
<evidence type="ECO:0000256" key="2">
    <source>
        <dbReference type="ARBA" id="ARBA00006493"/>
    </source>
</evidence>
<dbReference type="InterPro" id="IPR039421">
    <property type="entry name" value="Type_1_exporter"/>
</dbReference>
<dbReference type="OrthoDB" id="6500128at2759"/>
<dbReference type="GO" id="GO:0090374">
    <property type="term" value="P:oligopeptide export from mitochondrion"/>
    <property type="evidence" value="ECO:0007669"/>
    <property type="project" value="TreeGrafter"/>
</dbReference>
<proteinExistence type="inferred from homology"/>
<comment type="similarity">
    <text evidence="2">Belongs to the ABC transporter superfamily. ABCB family. MHC peptide exporter (TC 3.A.1.209) subfamily.</text>
</comment>
<dbReference type="InterPro" id="IPR027417">
    <property type="entry name" value="P-loop_NTPase"/>
</dbReference>
<feature type="transmembrane region" description="Helical" evidence="10">
    <location>
        <begin position="502"/>
        <end position="521"/>
    </location>
</feature>
<evidence type="ECO:0000256" key="9">
    <source>
        <dbReference type="ARBA" id="ARBA00023136"/>
    </source>
</evidence>
<feature type="transmembrane region" description="Helical" evidence="10">
    <location>
        <begin position="79"/>
        <end position="101"/>
    </location>
</feature>
<dbReference type="PANTHER" id="PTHR43394">
    <property type="entry name" value="ATP-DEPENDENT PERMEASE MDL1, MITOCHONDRIAL"/>
    <property type="match status" value="1"/>
</dbReference>
<dbReference type="GO" id="GO:0016887">
    <property type="term" value="F:ATP hydrolysis activity"/>
    <property type="evidence" value="ECO:0007669"/>
    <property type="project" value="InterPro"/>
</dbReference>
<dbReference type="AlphaFoldDB" id="A0A812R3H7"/>
<comment type="caution">
    <text evidence="13">The sequence shown here is derived from an EMBL/GenBank/DDBJ whole genome shotgun (WGS) entry which is preliminary data.</text>
</comment>
<dbReference type="SUPFAM" id="SSF90123">
    <property type="entry name" value="ABC transporter transmembrane region"/>
    <property type="match status" value="1"/>
</dbReference>
<organism evidence="13 14">
    <name type="scientific">Symbiodinium natans</name>
    <dbReference type="NCBI Taxonomy" id="878477"/>
    <lineage>
        <taxon>Eukaryota</taxon>
        <taxon>Sar</taxon>
        <taxon>Alveolata</taxon>
        <taxon>Dinophyceae</taxon>
        <taxon>Suessiales</taxon>
        <taxon>Symbiodiniaceae</taxon>
        <taxon>Symbiodinium</taxon>
    </lineage>
</organism>
<dbReference type="GO" id="GO:0005743">
    <property type="term" value="C:mitochondrial inner membrane"/>
    <property type="evidence" value="ECO:0007669"/>
    <property type="project" value="TreeGrafter"/>
</dbReference>
<dbReference type="GO" id="GO:0012505">
    <property type="term" value="C:endomembrane system"/>
    <property type="evidence" value="ECO:0007669"/>
    <property type="project" value="UniProtKB-SubCell"/>
</dbReference>
<keyword evidence="9 10" id="KW-0472">Membrane</keyword>
<gene>
    <name evidence="13" type="primary">ABCB25</name>
    <name evidence="13" type="ORF">SNAT2548_LOCUS22621</name>
</gene>
<feature type="transmembrane region" description="Helical" evidence="10">
    <location>
        <begin position="121"/>
        <end position="143"/>
    </location>
</feature>
<dbReference type="FunFam" id="1.20.1560.10:FF:000215">
    <property type="entry name" value="ABC transporter B family member 4"/>
    <property type="match status" value="1"/>
</dbReference>
<keyword evidence="4 10" id="KW-0812">Transmembrane</keyword>
<evidence type="ECO:0000259" key="11">
    <source>
        <dbReference type="PROSITE" id="PS50893"/>
    </source>
</evidence>
<dbReference type="InterPro" id="IPR017871">
    <property type="entry name" value="ABC_transporter-like_CS"/>
</dbReference>
<dbReference type="PROSITE" id="PS50929">
    <property type="entry name" value="ABC_TM1F"/>
    <property type="match status" value="1"/>
</dbReference>
<dbReference type="FunFam" id="3.40.50.300:FF:000140">
    <property type="entry name" value="Lipid A export ATP-binding/permease protein MsbA"/>
    <property type="match status" value="1"/>
</dbReference>
<dbReference type="CDD" id="cd18572">
    <property type="entry name" value="ABC_6TM_TAP"/>
    <property type="match status" value="1"/>
</dbReference>
<comment type="subcellular location">
    <subcellularLocation>
        <location evidence="1">Endomembrane system</location>
        <topology evidence="1">Multi-pass membrane protein</topology>
    </subcellularLocation>
</comment>
<sequence>MLLQCGVSLKASLSQVNVTNVSRCSPHVGLTTAAKCVGHIVRVNLLHSEAVSLKYYLYPRRSVPPVSVVPLSMQLSRGALSLATGAAFVVDIAVALCIYYVGTHAKRDAGVDEYESVTSDILTCCLVRVLVFPLMAGLAFVVYRRTEATSPLQQFRQAQESAREVTSNGSNGDLRVPLAEVPMHGLNGSGSASSSMISTTSEKSAFEMNRDHALLMKRADRRKEIIMLVLFAISTGMSFYNGIKCIVYHYDPRFLVLQGTLQALTMVMINVEYFMLKNLLNRCTEEQGELIPHIHMHPLFFETGLKCHGCDVCSDQMKGPHYIAYRCRTCDFDLCPRCYKQKDKHSAKGFGARSVRRDGEQITTWTYFKRIVQLSLDFWPTLVAAVVCLVITQGLQIFAPNVQGSIFDGILAYLQKPEDGRSKFEFAMLTYVIINVLQGCFSGLKALAQELVQRRMACSVRLKLFASVVRMDIAFFDTMHTGQLTSRLTNDASQMTQPLSTLMNDLLANVLLLVGGMLMAFRTSWKLSILALTIVPPITYSYRAYAKWARKITRSIYCAYGEANSTATDAIGNIRTVRGFSTEEHEAFKYSDSINTALGHGVRNAYVGASVTAFSTYLNLGTAVLILWYGGQLVCDEKGQVMSIGSLITFQLYWNMMNNAFIALGNVFNDLIRSSSAAERVFSLIDARPDVNPDDGEEVTRDTVKGHLQLRGIQFRYRSRPDTAVLKGIDMDMPPGTTTALVGKSGGGKSTLVHLLMRFYEPTGGEIFLDGRSMTTLSSKSVRRCCGFVAQDTQLFSCSVIENLAYGLGREYTKDEVVEACRAANAHEFILDMEEGYETRVGEKGIMLSGGQKQRLAIARCFLRKPRMLFLDEATSALDAENEAIVQGALETLLSDLNSTVVLIAHRLSTVINATQICVVHKGSIVERGNHDELVANGGVYAQLVSRQLSRDASAVMDSKDKQKTSKNQTEIDDLIEEMEQSGANLGLAE</sequence>
<evidence type="ECO:0000256" key="4">
    <source>
        <dbReference type="ARBA" id="ARBA00022692"/>
    </source>
</evidence>
<evidence type="ECO:0000256" key="7">
    <source>
        <dbReference type="ARBA" id="ARBA00022967"/>
    </source>
</evidence>
<accession>A0A812R3H7</accession>
<keyword evidence="14" id="KW-1185">Reference proteome</keyword>
<evidence type="ECO:0000256" key="10">
    <source>
        <dbReference type="SAM" id="Phobius"/>
    </source>
</evidence>
<dbReference type="PROSITE" id="PS50893">
    <property type="entry name" value="ABC_TRANSPORTER_2"/>
    <property type="match status" value="1"/>
</dbReference>
<keyword evidence="8 10" id="KW-1133">Transmembrane helix</keyword>
<keyword evidence="6" id="KW-0067">ATP-binding</keyword>
<evidence type="ECO:0000313" key="14">
    <source>
        <dbReference type="Proteomes" id="UP000604046"/>
    </source>
</evidence>
<dbReference type="EMBL" id="CAJNDS010002294">
    <property type="protein sequence ID" value="CAE7416025.1"/>
    <property type="molecule type" value="Genomic_DNA"/>
</dbReference>
<dbReference type="Pfam" id="PF00005">
    <property type="entry name" value="ABC_tran"/>
    <property type="match status" value="1"/>
</dbReference>
<dbReference type="Gene3D" id="1.20.1560.10">
    <property type="entry name" value="ABC transporter type 1, transmembrane domain"/>
    <property type="match status" value="2"/>
</dbReference>
<keyword evidence="3" id="KW-0813">Transport</keyword>
<evidence type="ECO:0000256" key="3">
    <source>
        <dbReference type="ARBA" id="ARBA00022448"/>
    </source>
</evidence>
<dbReference type="InterPro" id="IPR036640">
    <property type="entry name" value="ABC1_TM_sf"/>
</dbReference>
<feature type="transmembrane region" description="Helical" evidence="10">
    <location>
        <begin position="426"/>
        <end position="447"/>
    </location>
</feature>
<dbReference type="SMART" id="SM00382">
    <property type="entry name" value="AAA"/>
    <property type="match status" value="1"/>
</dbReference>
<feature type="transmembrane region" description="Helical" evidence="10">
    <location>
        <begin position="378"/>
        <end position="399"/>
    </location>
</feature>
<dbReference type="Pfam" id="PF00664">
    <property type="entry name" value="ABC_membrane"/>
    <property type="match status" value="1"/>
</dbReference>
<evidence type="ECO:0000256" key="1">
    <source>
        <dbReference type="ARBA" id="ARBA00004127"/>
    </source>
</evidence>
<dbReference type="SUPFAM" id="SSF57889">
    <property type="entry name" value="Cysteine-rich domain"/>
    <property type="match status" value="1"/>
</dbReference>
<keyword evidence="5" id="KW-0547">Nucleotide-binding</keyword>
<dbReference type="GO" id="GO:0005524">
    <property type="term" value="F:ATP binding"/>
    <property type="evidence" value="ECO:0007669"/>
    <property type="project" value="UniProtKB-KW"/>
</dbReference>
<protein>
    <submittedName>
        <fullName evidence="13">ABCB25 protein</fullName>
    </submittedName>
</protein>
<evidence type="ECO:0000313" key="13">
    <source>
        <dbReference type="EMBL" id="CAE7416025.1"/>
    </source>
</evidence>
<dbReference type="GO" id="GO:0015421">
    <property type="term" value="F:ABC-type oligopeptide transporter activity"/>
    <property type="evidence" value="ECO:0007669"/>
    <property type="project" value="TreeGrafter"/>
</dbReference>
<dbReference type="PROSITE" id="PS00211">
    <property type="entry name" value="ABC_TRANSPORTER_1"/>
    <property type="match status" value="1"/>
</dbReference>
<feature type="transmembrane region" description="Helical" evidence="10">
    <location>
        <begin position="225"/>
        <end position="243"/>
    </location>
</feature>
<feature type="domain" description="ABC transporter" evidence="11">
    <location>
        <begin position="708"/>
        <end position="947"/>
    </location>
</feature>
<feature type="transmembrane region" description="Helical" evidence="10">
    <location>
        <begin position="255"/>
        <end position="276"/>
    </location>
</feature>
<dbReference type="Proteomes" id="UP000604046">
    <property type="component" value="Unassembled WGS sequence"/>
</dbReference>
<dbReference type="InterPro" id="IPR003593">
    <property type="entry name" value="AAA+_ATPase"/>
</dbReference>
<evidence type="ECO:0000256" key="6">
    <source>
        <dbReference type="ARBA" id="ARBA00022840"/>
    </source>
</evidence>
<name>A0A812R3H7_9DINO</name>
<feature type="transmembrane region" description="Helical" evidence="10">
    <location>
        <begin position="527"/>
        <end position="545"/>
    </location>
</feature>
<dbReference type="PANTHER" id="PTHR43394:SF5">
    <property type="entry name" value="ABC TRANSPORTER B FAMILY"/>
    <property type="match status" value="1"/>
</dbReference>
<dbReference type="SUPFAM" id="SSF52540">
    <property type="entry name" value="P-loop containing nucleoside triphosphate hydrolases"/>
    <property type="match status" value="1"/>
</dbReference>
<dbReference type="InterPro" id="IPR011527">
    <property type="entry name" value="ABC1_TM_dom"/>
</dbReference>
<keyword evidence="7" id="KW-1278">Translocase</keyword>